<sequence length="367" mass="39792">MRTSTTSLILLSSTLTLAGGCDDGFDRGIVDDGDEVAFRCSGSNCNLGLGNTSRVGDHPLSNLSETKLVSAANDTAGVRIEGGTAKYMGSPMSITEIDVEADGELKLKLSTAGWIGGTQVKGAIFYIYIDPLDGSPTINAQLKIHDAWCEPGEYDPTMTICRYQFLTNVVPHDVDYPMSEKEFGWYHTCPDEDEMGLLDDTYKFSSVLSPNVSLFSTGSLGPRIDATPGTFINGCINGAVSKGQYWLNAFYDASAYRGLQPSQRTAMLRMWMAWHGGQSRTIPGRMISPRDELGGLFDWTSDPDWSIEAGYGASGARCRGSSPTIGMHRQWIDPVVSLPGWATLPHCTDSTLHNYAVLGVKVPANLW</sequence>
<name>A0ABT5B6J1_9BACT</name>
<organism evidence="3 4">
    <name type="scientific">Nannocystis radixulma</name>
    <dbReference type="NCBI Taxonomy" id="2995305"/>
    <lineage>
        <taxon>Bacteria</taxon>
        <taxon>Pseudomonadati</taxon>
        <taxon>Myxococcota</taxon>
        <taxon>Polyangia</taxon>
        <taxon>Nannocystales</taxon>
        <taxon>Nannocystaceae</taxon>
        <taxon>Nannocystis</taxon>
    </lineage>
</organism>
<keyword evidence="4" id="KW-1185">Reference proteome</keyword>
<gene>
    <name evidence="3" type="ORF">POL58_18440</name>
</gene>
<protein>
    <submittedName>
        <fullName evidence="3">ADYC domain-containing protein</fullName>
    </submittedName>
</protein>
<dbReference type="PROSITE" id="PS51257">
    <property type="entry name" value="PROKAR_LIPOPROTEIN"/>
    <property type="match status" value="1"/>
</dbReference>
<dbReference type="InterPro" id="IPR045426">
    <property type="entry name" value="ADYC"/>
</dbReference>
<dbReference type="Proteomes" id="UP001217838">
    <property type="component" value="Unassembled WGS sequence"/>
</dbReference>
<comment type="caution">
    <text evidence="3">The sequence shown here is derived from an EMBL/GenBank/DDBJ whole genome shotgun (WGS) entry which is preliminary data.</text>
</comment>
<evidence type="ECO:0000259" key="2">
    <source>
        <dbReference type="Pfam" id="PF20032"/>
    </source>
</evidence>
<feature type="chain" id="PRO_5045764506" evidence="1">
    <location>
        <begin position="19"/>
        <end position="367"/>
    </location>
</feature>
<reference evidence="3 4" key="1">
    <citation type="submission" date="2022-11" db="EMBL/GenBank/DDBJ databases">
        <title>Minimal conservation of predation-associated metabolite biosynthetic gene clusters underscores biosynthetic potential of Myxococcota including descriptions for ten novel species: Archangium lansinium sp. nov., Myxococcus landrumus sp. nov., Nannocystis bai.</title>
        <authorList>
            <person name="Ahearne A."/>
            <person name="Stevens C."/>
            <person name="Dowd S."/>
        </authorList>
    </citation>
    <scope>NUCLEOTIDE SEQUENCE [LARGE SCALE GENOMIC DNA]</scope>
    <source>
        <strain evidence="3 4">NCELM</strain>
    </source>
</reference>
<feature type="domain" description="ADYC" evidence="2">
    <location>
        <begin position="168"/>
        <end position="318"/>
    </location>
</feature>
<proteinExistence type="predicted"/>
<accession>A0ABT5B6J1</accession>
<dbReference type="RefSeq" id="WP_271999533.1">
    <property type="nucleotide sequence ID" value="NZ_JAQNDN010000010.1"/>
</dbReference>
<evidence type="ECO:0000313" key="3">
    <source>
        <dbReference type="EMBL" id="MDC0669739.1"/>
    </source>
</evidence>
<feature type="signal peptide" evidence="1">
    <location>
        <begin position="1"/>
        <end position="18"/>
    </location>
</feature>
<dbReference type="EMBL" id="JAQNDN010000010">
    <property type="protein sequence ID" value="MDC0669739.1"/>
    <property type="molecule type" value="Genomic_DNA"/>
</dbReference>
<keyword evidence="1" id="KW-0732">Signal</keyword>
<dbReference type="Pfam" id="PF20032">
    <property type="entry name" value="ADYC"/>
    <property type="match status" value="1"/>
</dbReference>
<evidence type="ECO:0000256" key="1">
    <source>
        <dbReference type="SAM" id="SignalP"/>
    </source>
</evidence>
<evidence type="ECO:0000313" key="4">
    <source>
        <dbReference type="Proteomes" id="UP001217838"/>
    </source>
</evidence>